<proteinExistence type="predicted"/>
<dbReference type="AlphaFoldDB" id="A0A813J6K0"/>
<dbReference type="EMBL" id="CAJNNW010019456">
    <property type="protein sequence ID" value="CAE8664547.1"/>
    <property type="molecule type" value="Genomic_DNA"/>
</dbReference>
<dbReference type="SUPFAM" id="SSF82199">
    <property type="entry name" value="SET domain"/>
    <property type="match status" value="1"/>
</dbReference>
<sequence>KGQALLCCRALARCCGPGAREESLAVELELELLRGGGGAVRRLRLLAGAAGGDSHLPSVDDLLGRSSRTCPLPLLHAAAEQRSTVAVESSELESVLASNCLGRGGAEAPEQAAAGLWPLPSMCNHCDQPNMTYSLLGRMLVLRAARDIKQGEELCISYTGWDKLDSERKEKLCVGWGVPRPPNWTPSKCEAKLKAIPQWLQCFRQKHGVAAAKDAIIAVCQDLLGDPTAGPARATAFRLQAAYCLQQKDFEGAVAGACGVADAAAE</sequence>
<evidence type="ECO:0000313" key="3">
    <source>
        <dbReference type="Proteomes" id="UP000626109"/>
    </source>
</evidence>
<gene>
    <name evidence="2" type="ORF">PGLA2088_LOCUS15634</name>
</gene>
<evidence type="ECO:0000259" key="1">
    <source>
        <dbReference type="PROSITE" id="PS50280"/>
    </source>
</evidence>
<name>A0A813J6K0_POLGL</name>
<comment type="caution">
    <text evidence="2">The sequence shown here is derived from an EMBL/GenBank/DDBJ whole genome shotgun (WGS) entry which is preliminary data.</text>
</comment>
<feature type="non-terminal residue" evidence="2">
    <location>
        <position position="1"/>
    </location>
</feature>
<dbReference type="PANTHER" id="PTHR47643">
    <property type="entry name" value="TPR DOMAIN PROTEIN (AFU_ORTHOLOGUE AFUA_5G12710)"/>
    <property type="match status" value="1"/>
</dbReference>
<protein>
    <recommendedName>
        <fullName evidence="1">SET domain-containing protein</fullName>
    </recommendedName>
</protein>
<organism evidence="2 3">
    <name type="scientific">Polarella glacialis</name>
    <name type="common">Dinoflagellate</name>
    <dbReference type="NCBI Taxonomy" id="89957"/>
    <lineage>
        <taxon>Eukaryota</taxon>
        <taxon>Sar</taxon>
        <taxon>Alveolata</taxon>
        <taxon>Dinophyceae</taxon>
        <taxon>Suessiales</taxon>
        <taxon>Suessiaceae</taxon>
        <taxon>Polarella</taxon>
    </lineage>
</organism>
<dbReference type="Pfam" id="PF00856">
    <property type="entry name" value="SET"/>
    <property type="match status" value="1"/>
</dbReference>
<dbReference type="PANTHER" id="PTHR47643:SF2">
    <property type="entry name" value="TPR DOMAIN PROTEIN (AFU_ORTHOLOGUE AFUA_5G12710)"/>
    <property type="match status" value="1"/>
</dbReference>
<dbReference type="InterPro" id="IPR046341">
    <property type="entry name" value="SET_dom_sf"/>
</dbReference>
<feature type="non-terminal residue" evidence="2">
    <location>
        <position position="266"/>
    </location>
</feature>
<dbReference type="PROSITE" id="PS50280">
    <property type="entry name" value="SET"/>
    <property type="match status" value="1"/>
</dbReference>
<dbReference type="InterPro" id="IPR001214">
    <property type="entry name" value="SET_dom"/>
</dbReference>
<dbReference type="CDD" id="cd20071">
    <property type="entry name" value="SET_SMYD"/>
    <property type="match status" value="1"/>
</dbReference>
<reference evidence="2" key="1">
    <citation type="submission" date="2021-02" db="EMBL/GenBank/DDBJ databases">
        <authorList>
            <person name="Dougan E. K."/>
            <person name="Rhodes N."/>
            <person name="Thang M."/>
            <person name="Chan C."/>
        </authorList>
    </citation>
    <scope>NUCLEOTIDE SEQUENCE</scope>
</reference>
<feature type="domain" description="SET" evidence="1">
    <location>
        <begin position="1"/>
        <end position="159"/>
    </location>
</feature>
<accession>A0A813J6K0</accession>
<dbReference type="Proteomes" id="UP000626109">
    <property type="component" value="Unassembled WGS sequence"/>
</dbReference>
<dbReference type="InterPro" id="IPR053209">
    <property type="entry name" value="Gramillin-biosynth_MTr"/>
</dbReference>
<evidence type="ECO:0000313" key="2">
    <source>
        <dbReference type="EMBL" id="CAE8664547.1"/>
    </source>
</evidence>
<dbReference type="Gene3D" id="2.170.270.10">
    <property type="entry name" value="SET domain"/>
    <property type="match status" value="1"/>
</dbReference>